<organism evidence="5 6">
    <name type="scientific">Salinimicrobium sediminis</name>
    <dbReference type="NCBI Taxonomy" id="1343891"/>
    <lineage>
        <taxon>Bacteria</taxon>
        <taxon>Pseudomonadati</taxon>
        <taxon>Bacteroidota</taxon>
        <taxon>Flavobacteriia</taxon>
        <taxon>Flavobacteriales</taxon>
        <taxon>Flavobacteriaceae</taxon>
        <taxon>Salinimicrobium</taxon>
    </lineage>
</organism>
<dbReference type="CDD" id="cd00158">
    <property type="entry name" value="RHOD"/>
    <property type="match status" value="1"/>
</dbReference>
<name>A0A285X5Q9_9FLAO</name>
<feature type="domain" description="Rhodanese" evidence="4">
    <location>
        <begin position="16"/>
        <end position="120"/>
    </location>
</feature>
<dbReference type="Pfam" id="PF00581">
    <property type="entry name" value="Rhodanese"/>
    <property type="match status" value="3"/>
</dbReference>
<evidence type="ECO:0000313" key="5">
    <source>
        <dbReference type="EMBL" id="SOC80652.1"/>
    </source>
</evidence>
<evidence type="ECO:0000259" key="4">
    <source>
        <dbReference type="PROSITE" id="PS50206"/>
    </source>
</evidence>
<dbReference type="OrthoDB" id="9770030at2"/>
<dbReference type="InterPro" id="IPR001307">
    <property type="entry name" value="Thiosulphate_STrfase_CS"/>
</dbReference>
<dbReference type="Gene3D" id="3.40.250.10">
    <property type="entry name" value="Rhodanese-like domain"/>
    <property type="match status" value="3"/>
</dbReference>
<reference evidence="6" key="1">
    <citation type="submission" date="2017-09" db="EMBL/GenBank/DDBJ databases">
        <authorList>
            <person name="Varghese N."/>
            <person name="Submissions S."/>
        </authorList>
    </citation>
    <scope>NUCLEOTIDE SEQUENCE [LARGE SCALE GENOMIC DNA]</scope>
    <source>
        <strain evidence="6">CGMCC 1.12641</strain>
    </source>
</reference>
<feature type="domain" description="Rhodanese" evidence="4">
    <location>
        <begin position="159"/>
        <end position="268"/>
    </location>
</feature>
<feature type="domain" description="Rhodanese" evidence="4">
    <location>
        <begin position="301"/>
        <end position="422"/>
    </location>
</feature>
<dbReference type="InterPro" id="IPR001763">
    <property type="entry name" value="Rhodanese-like_dom"/>
</dbReference>
<dbReference type="PROSITE" id="PS00683">
    <property type="entry name" value="RHODANESE_2"/>
    <property type="match status" value="1"/>
</dbReference>
<evidence type="ECO:0000256" key="1">
    <source>
        <dbReference type="ARBA" id="ARBA00022737"/>
    </source>
</evidence>
<dbReference type="AlphaFoldDB" id="A0A285X5Q9"/>
<dbReference type="EMBL" id="OCMF01000002">
    <property type="protein sequence ID" value="SOC80652.1"/>
    <property type="molecule type" value="Genomic_DNA"/>
</dbReference>
<dbReference type="SMART" id="SM00450">
    <property type="entry name" value="RHOD"/>
    <property type="match status" value="3"/>
</dbReference>
<dbReference type="InterPro" id="IPR051126">
    <property type="entry name" value="Thiosulfate_sulfurtransferase"/>
</dbReference>
<dbReference type="SUPFAM" id="SSF52821">
    <property type="entry name" value="Rhodanese/Cell cycle control phosphatase"/>
    <property type="match status" value="3"/>
</dbReference>
<accession>A0A285X5Q9</accession>
<sequence length="437" mass="49678">MTKFREVTAQELLDKQKKGALVIDVRPVDAYNGWRLHNEPRGGHIKGAKSLPAKWAGYMDWIEIVRHKEIDPSRELIIYGYTPEEAQKVAESFEKADHTKIEVYNYFLEEWTKDDTLPMEQLSRYRQLVPAQWVQDLISGRKPAEYDNDKFVLVHAHYRNRDAYLSGHIPGAIDMDTNALESPETWNRRSPEELKKALEEHGITADTTVVLYGKFMFPDNDDEFPGSAAGDIGAIRNAFIMMYAGVKDVRVLNGGFQSWEDAGFEVSTEDVPKQPVGNFGAVIPAKPELAVDVPEAKTMIAAQDAELVCVRSYPEYIGEVSGYNYIEAKGRIPGAIFADCGSDAYHMENYRNVDHTTREFHEVIENWKQNGITPDKHLAFYCGTGWRGSEAWFNAWLLGWPKVSVYDGGWFEWSNDPNNPFETGVPEKETSTEKPQH</sequence>
<feature type="compositionally biased region" description="Basic and acidic residues" evidence="3">
    <location>
        <begin position="425"/>
        <end position="437"/>
    </location>
</feature>
<dbReference type="CDD" id="cd01449">
    <property type="entry name" value="TST_Repeat_2"/>
    <property type="match status" value="1"/>
</dbReference>
<dbReference type="PANTHER" id="PTHR43855">
    <property type="entry name" value="THIOSULFATE SULFURTRANSFERASE"/>
    <property type="match status" value="1"/>
</dbReference>
<keyword evidence="1" id="KW-0677">Repeat</keyword>
<keyword evidence="6" id="KW-1185">Reference proteome</keyword>
<protein>
    <recommendedName>
        <fullName evidence="2">Sulfurtransferase</fullName>
    </recommendedName>
</protein>
<proteinExistence type="predicted"/>
<keyword evidence="5" id="KW-0670">Pyruvate</keyword>
<dbReference type="PROSITE" id="PS50206">
    <property type="entry name" value="RHODANESE_3"/>
    <property type="match status" value="3"/>
</dbReference>
<dbReference type="CDD" id="cd01448">
    <property type="entry name" value="TST_Repeat_1"/>
    <property type="match status" value="1"/>
</dbReference>
<dbReference type="RefSeq" id="WP_097056407.1">
    <property type="nucleotide sequence ID" value="NZ_OCMF01000002.1"/>
</dbReference>
<evidence type="ECO:0000256" key="3">
    <source>
        <dbReference type="SAM" id="MobiDB-lite"/>
    </source>
</evidence>
<gene>
    <name evidence="5" type="ORF">SAMN06296241_2205</name>
</gene>
<evidence type="ECO:0000313" key="6">
    <source>
        <dbReference type="Proteomes" id="UP000219193"/>
    </source>
</evidence>
<dbReference type="GO" id="GO:0004792">
    <property type="term" value="F:thiosulfate-cyanide sulfurtransferase activity"/>
    <property type="evidence" value="ECO:0007669"/>
    <property type="project" value="InterPro"/>
</dbReference>
<dbReference type="Proteomes" id="UP000219193">
    <property type="component" value="Unassembled WGS sequence"/>
</dbReference>
<feature type="region of interest" description="Disordered" evidence="3">
    <location>
        <begin position="417"/>
        <end position="437"/>
    </location>
</feature>
<dbReference type="InterPro" id="IPR036873">
    <property type="entry name" value="Rhodanese-like_dom_sf"/>
</dbReference>
<evidence type="ECO:0000256" key="2">
    <source>
        <dbReference type="RuleBase" id="RU000507"/>
    </source>
</evidence>
<dbReference type="PANTHER" id="PTHR43855:SF1">
    <property type="entry name" value="THIOSULFATE SULFURTRANSFERASE"/>
    <property type="match status" value="1"/>
</dbReference>
<keyword evidence="2 5" id="KW-0808">Transferase</keyword>